<keyword evidence="1" id="KW-0812">Transmembrane</keyword>
<dbReference type="SUPFAM" id="SSF53649">
    <property type="entry name" value="Alkaline phosphatase-like"/>
    <property type="match status" value="1"/>
</dbReference>
<dbReference type="OrthoDB" id="9803751at2"/>
<keyword evidence="4" id="KW-1185">Reference proteome</keyword>
<accession>A0A4U1BTA5</accession>
<protein>
    <submittedName>
        <fullName evidence="3">DUF229 domain-containing protein</fullName>
    </submittedName>
</protein>
<proteinExistence type="predicted"/>
<dbReference type="InterPro" id="IPR000917">
    <property type="entry name" value="Sulfatase_N"/>
</dbReference>
<dbReference type="AlphaFoldDB" id="A0A4U1BTA5"/>
<feature type="transmembrane region" description="Helical" evidence="1">
    <location>
        <begin position="68"/>
        <end position="90"/>
    </location>
</feature>
<reference evidence="3 4" key="1">
    <citation type="submission" date="2019-04" db="EMBL/GenBank/DDBJ databases">
        <authorList>
            <person name="Hwang J.C."/>
        </authorList>
    </citation>
    <scope>NUCLEOTIDE SEQUENCE [LARGE SCALE GENOMIC DNA]</scope>
    <source>
        <strain evidence="3 4">IMCC35002</strain>
    </source>
</reference>
<feature type="transmembrane region" description="Helical" evidence="1">
    <location>
        <begin position="102"/>
        <end position="123"/>
    </location>
</feature>
<feature type="transmembrane region" description="Helical" evidence="1">
    <location>
        <begin position="135"/>
        <end position="155"/>
    </location>
</feature>
<organism evidence="3 4">
    <name type="scientific">Ferrimonas aestuarii</name>
    <dbReference type="NCBI Taxonomy" id="2569539"/>
    <lineage>
        <taxon>Bacteria</taxon>
        <taxon>Pseudomonadati</taxon>
        <taxon>Pseudomonadota</taxon>
        <taxon>Gammaproteobacteria</taxon>
        <taxon>Alteromonadales</taxon>
        <taxon>Ferrimonadaceae</taxon>
        <taxon>Ferrimonas</taxon>
    </lineage>
</organism>
<keyword evidence="1" id="KW-1133">Transmembrane helix</keyword>
<dbReference type="InterPro" id="IPR052701">
    <property type="entry name" value="GAG_Ulvan_Degrading_Sulfatases"/>
</dbReference>
<evidence type="ECO:0000313" key="4">
    <source>
        <dbReference type="Proteomes" id="UP000305675"/>
    </source>
</evidence>
<evidence type="ECO:0000313" key="3">
    <source>
        <dbReference type="EMBL" id="TKB58399.1"/>
    </source>
</evidence>
<dbReference type="PANTHER" id="PTHR43751">
    <property type="entry name" value="SULFATASE"/>
    <property type="match status" value="1"/>
</dbReference>
<keyword evidence="1" id="KW-0472">Membrane</keyword>
<comment type="caution">
    <text evidence="3">The sequence shown here is derived from an EMBL/GenBank/DDBJ whole genome shotgun (WGS) entry which is preliminary data.</text>
</comment>
<dbReference type="InterPro" id="IPR017850">
    <property type="entry name" value="Alkaline_phosphatase_core_sf"/>
</dbReference>
<evidence type="ECO:0000259" key="2">
    <source>
        <dbReference type="Pfam" id="PF00884"/>
    </source>
</evidence>
<feature type="transmembrane region" description="Helical" evidence="1">
    <location>
        <begin position="162"/>
        <end position="180"/>
    </location>
</feature>
<feature type="domain" description="Sulfatase N-terminal" evidence="2">
    <location>
        <begin position="193"/>
        <end position="450"/>
    </location>
</feature>
<dbReference type="RefSeq" id="WP_136861547.1">
    <property type="nucleotide sequence ID" value="NZ_SWCJ01000001.1"/>
</dbReference>
<dbReference type="PANTHER" id="PTHR43751:SF3">
    <property type="entry name" value="SULFATASE N-TERMINAL DOMAIN-CONTAINING PROTEIN"/>
    <property type="match status" value="1"/>
</dbReference>
<sequence>MMSSVKSPPIGYQRLWLQTCGLLLLFNLGLWLFRRAVSPSPTLSLDKLLAFLKDGELSTGLMMDVGFFILMVVMLHLVWALVIVLSFRPWMQISDNALRTSLWLLLVLIHLTAVLVLNSYFTPTSLYGFFRDTPLMHPILVALVASAPLLVAIFAMMQWSKLGFYTLLVGLSLWQGLWTLSHQPLLQQRQSDPNIIIIGIDGLRPDHLASFGSAKALTPNLDQFLASSQVYPNTYTPIARTYAAWFSLLRGQYPRHHGVRFNLAPPELTGTELLLLERLAERGYWRVFALDERRFNHIDERFGFDAVVGPKAGAADTLITTNGDNPLVNLTLQWRWSQYLFPYLYDNRSYGKAYQPARFNRAVVDASAMDRPNLVSAHFCLLHWPYSSQDFIDLPAEDWQGNYYHFMYLAMLKKVDAQFGNLMAQLKHAGLLDNAMVFVMSDHGEGLGLSGDGLSASHQQTLPFSVNSLGHGTNLLVQAQSKVLLAYQRYNHGLSRYPRVWHSGLHSLVDIAATVDSALELNLAKLDGKPLPHKIAEIDERAVFVESALPLREFDGSQIDEAKVFSKVASLYQVRSDGRAVIRPERYRELNLRKQRSVYLGQWQLLMLPRHDDLVLVDLDKNQWFNLSSYQGEAPITELKRRLCRFYGGDYGFDHLGACNGVQYAQHSGLAPE</sequence>
<dbReference type="EMBL" id="SWCJ01000001">
    <property type="protein sequence ID" value="TKB58399.1"/>
    <property type="molecule type" value="Genomic_DNA"/>
</dbReference>
<gene>
    <name evidence="3" type="ORF">FCL42_01240</name>
</gene>
<dbReference type="Gene3D" id="3.40.720.10">
    <property type="entry name" value="Alkaline Phosphatase, subunit A"/>
    <property type="match status" value="1"/>
</dbReference>
<dbReference type="Pfam" id="PF00884">
    <property type="entry name" value="Sulfatase"/>
    <property type="match status" value="1"/>
</dbReference>
<name>A0A4U1BTA5_9GAMM</name>
<evidence type="ECO:0000256" key="1">
    <source>
        <dbReference type="SAM" id="Phobius"/>
    </source>
</evidence>
<dbReference type="Proteomes" id="UP000305675">
    <property type="component" value="Unassembled WGS sequence"/>
</dbReference>